<keyword evidence="9" id="KW-1185">Reference proteome</keyword>
<evidence type="ECO:0000256" key="3">
    <source>
        <dbReference type="ARBA" id="ARBA00022989"/>
    </source>
</evidence>
<dbReference type="Pfam" id="PF01794">
    <property type="entry name" value="Ferric_reduct"/>
    <property type="match status" value="1"/>
</dbReference>
<dbReference type="EMBL" id="CP045851">
    <property type="protein sequence ID" value="QGG96275.1"/>
    <property type="molecule type" value="Genomic_DNA"/>
</dbReference>
<keyword evidence="2 6" id="KW-0812">Transmembrane</keyword>
<feature type="transmembrane region" description="Helical" evidence="6">
    <location>
        <begin position="64"/>
        <end position="82"/>
    </location>
</feature>
<keyword evidence="3 6" id="KW-1133">Transmembrane helix</keyword>
<accession>A0A5Q2RSU3</accession>
<feature type="transmembrane region" description="Helical" evidence="6">
    <location>
        <begin position="102"/>
        <end position="122"/>
    </location>
</feature>
<dbReference type="Proteomes" id="UP000334019">
    <property type="component" value="Chromosome"/>
</dbReference>
<comment type="subcellular location">
    <subcellularLocation>
        <location evidence="1">Membrane</location>
        <topology evidence="1">Multi-pass membrane protein</topology>
    </subcellularLocation>
</comment>
<evidence type="ECO:0000313" key="9">
    <source>
        <dbReference type="Proteomes" id="UP000334019"/>
    </source>
</evidence>
<feature type="transmembrane region" description="Helical" evidence="6">
    <location>
        <begin position="222"/>
        <end position="242"/>
    </location>
</feature>
<gene>
    <name evidence="8" type="ORF">GH723_14855</name>
</gene>
<evidence type="ECO:0000256" key="1">
    <source>
        <dbReference type="ARBA" id="ARBA00004141"/>
    </source>
</evidence>
<evidence type="ECO:0000313" key="8">
    <source>
        <dbReference type="EMBL" id="QGG96275.1"/>
    </source>
</evidence>
<dbReference type="AlphaFoldDB" id="A0A5Q2RSU3"/>
<sequence>MAKRMKRRSTPTWRPAGRRPVGEPLAAPNRHRALMRHLVTAGIAGAAVVGFWASRPTWSPEMRLWKAVGDAALVLLLLALALGPLARLDRRFTRWLAWRRQLGIWFALVALAHGLLVVHGWARWSLRRFLGYEMVPQLGREVRLEPGFGLANVVGATALAFALVLAATSSDRALRLLGAPAWKWLHHGARFVFYLTLLHVGYFLFVHYTLSFHKDVPPPDWFRLPFVISGAALMGLQIAAFIKTAGKRSRQGVPA</sequence>
<evidence type="ECO:0000256" key="5">
    <source>
        <dbReference type="SAM" id="MobiDB-lite"/>
    </source>
</evidence>
<protein>
    <recommendedName>
        <fullName evidence="7">Ferric oxidoreductase domain-containing protein</fullName>
    </recommendedName>
</protein>
<evidence type="ECO:0000256" key="2">
    <source>
        <dbReference type="ARBA" id="ARBA00022692"/>
    </source>
</evidence>
<organism evidence="8 9">
    <name type="scientific">Actinomarinicola tropica</name>
    <dbReference type="NCBI Taxonomy" id="2789776"/>
    <lineage>
        <taxon>Bacteria</taxon>
        <taxon>Bacillati</taxon>
        <taxon>Actinomycetota</taxon>
        <taxon>Acidimicrobiia</taxon>
        <taxon>Acidimicrobiales</taxon>
        <taxon>Iamiaceae</taxon>
        <taxon>Actinomarinicola</taxon>
    </lineage>
</organism>
<feature type="domain" description="Ferric oxidoreductase" evidence="7">
    <location>
        <begin position="69"/>
        <end position="195"/>
    </location>
</feature>
<evidence type="ECO:0000256" key="4">
    <source>
        <dbReference type="ARBA" id="ARBA00023136"/>
    </source>
</evidence>
<evidence type="ECO:0000256" key="6">
    <source>
        <dbReference type="SAM" id="Phobius"/>
    </source>
</evidence>
<evidence type="ECO:0000259" key="7">
    <source>
        <dbReference type="Pfam" id="PF01794"/>
    </source>
</evidence>
<name>A0A5Q2RSU3_9ACTN</name>
<keyword evidence="4 6" id="KW-0472">Membrane</keyword>
<reference evidence="8 9" key="1">
    <citation type="submission" date="2019-11" db="EMBL/GenBank/DDBJ databases">
        <authorList>
            <person name="He Y."/>
        </authorList>
    </citation>
    <scope>NUCLEOTIDE SEQUENCE [LARGE SCALE GENOMIC DNA]</scope>
    <source>
        <strain evidence="8 9">SCSIO 58843</strain>
    </source>
</reference>
<feature type="region of interest" description="Disordered" evidence="5">
    <location>
        <begin position="1"/>
        <end position="25"/>
    </location>
</feature>
<dbReference type="InterPro" id="IPR013130">
    <property type="entry name" value="Fe3_Rdtase_TM_dom"/>
</dbReference>
<dbReference type="GO" id="GO:0016020">
    <property type="term" value="C:membrane"/>
    <property type="evidence" value="ECO:0007669"/>
    <property type="project" value="UniProtKB-SubCell"/>
</dbReference>
<feature type="transmembrane region" description="Helical" evidence="6">
    <location>
        <begin position="148"/>
        <end position="170"/>
    </location>
</feature>
<feature type="transmembrane region" description="Helical" evidence="6">
    <location>
        <begin position="34"/>
        <end position="52"/>
    </location>
</feature>
<feature type="transmembrane region" description="Helical" evidence="6">
    <location>
        <begin position="191"/>
        <end position="210"/>
    </location>
</feature>
<dbReference type="KEGG" id="atq:GH723_14855"/>
<proteinExistence type="predicted"/>